<feature type="transmembrane region" description="Helical" evidence="8">
    <location>
        <begin position="151"/>
        <end position="169"/>
    </location>
</feature>
<name>A0ABV1YW84_9HYPH</name>
<keyword evidence="3" id="KW-0808">Transferase</keyword>
<dbReference type="PANTHER" id="PTHR23028:SF53">
    <property type="entry name" value="ACYL_TRANSF_3 DOMAIN-CONTAINING PROTEIN"/>
    <property type="match status" value="1"/>
</dbReference>
<feature type="domain" description="SGNH" evidence="10">
    <location>
        <begin position="441"/>
        <end position="650"/>
    </location>
</feature>
<dbReference type="Pfam" id="PF01757">
    <property type="entry name" value="Acyl_transf_3"/>
    <property type="match status" value="1"/>
</dbReference>
<organism evidence="11 12">
    <name type="scientific">Mesorhizobium caraganae</name>
    <dbReference type="NCBI Taxonomy" id="483206"/>
    <lineage>
        <taxon>Bacteria</taxon>
        <taxon>Pseudomonadati</taxon>
        <taxon>Pseudomonadota</taxon>
        <taxon>Alphaproteobacteria</taxon>
        <taxon>Hyphomicrobiales</taxon>
        <taxon>Phyllobacteriaceae</taxon>
        <taxon>Mesorhizobium</taxon>
    </lineage>
</organism>
<feature type="transmembrane region" description="Helical" evidence="8">
    <location>
        <begin position="322"/>
        <end position="340"/>
    </location>
</feature>
<feature type="transmembrane region" description="Helical" evidence="8">
    <location>
        <begin position="361"/>
        <end position="380"/>
    </location>
</feature>
<dbReference type="InterPro" id="IPR002656">
    <property type="entry name" value="Acyl_transf_3_dom"/>
</dbReference>
<dbReference type="GO" id="GO:0016746">
    <property type="term" value="F:acyltransferase activity"/>
    <property type="evidence" value="ECO:0007669"/>
    <property type="project" value="UniProtKB-KW"/>
</dbReference>
<keyword evidence="5 8" id="KW-1133">Transmembrane helix</keyword>
<dbReference type="EMBL" id="JAMYQB010000004">
    <property type="protein sequence ID" value="MER9404005.1"/>
    <property type="molecule type" value="Genomic_DNA"/>
</dbReference>
<protein>
    <submittedName>
        <fullName evidence="11">Acyltransferase</fullName>
    </submittedName>
</protein>
<feature type="transmembrane region" description="Helical" evidence="8">
    <location>
        <begin position="79"/>
        <end position="98"/>
    </location>
</feature>
<evidence type="ECO:0000256" key="6">
    <source>
        <dbReference type="ARBA" id="ARBA00023136"/>
    </source>
</evidence>
<comment type="subcellular location">
    <subcellularLocation>
        <location evidence="1">Cell membrane</location>
        <topology evidence="1">Multi-pass membrane protein</topology>
    </subcellularLocation>
</comment>
<dbReference type="Pfam" id="PF19040">
    <property type="entry name" value="SGNH"/>
    <property type="match status" value="1"/>
</dbReference>
<feature type="transmembrane region" description="Helical" evidence="8">
    <location>
        <begin position="39"/>
        <end position="58"/>
    </location>
</feature>
<keyword evidence="7 11" id="KW-0012">Acyltransferase</keyword>
<dbReference type="InterPro" id="IPR050879">
    <property type="entry name" value="Acyltransferase_3"/>
</dbReference>
<evidence type="ECO:0000256" key="4">
    <source>
        <dbReference type="ARBA" id="ARBA00022692"/>
    </source>
</evidence>
<dbReference type="InterPro" id="IPR043968">
    <property type="entry name" value="SGNH"/>
</dbReference>
<feature type="transmembrane region" description="Helical" evidence="8">
    <location>
        <begin position="15"/>
        <end position="33"/>
    </location>
</feature>
<evidence type="ECO:0000259" key="10">
    <source>
        <dbReference type="Pfam" id="PF19040"/>
    </source>
</evidence>
<evidence type="ECO:0000313" key="12">
    <source>
        <dbReference type="Proteomes" id="UP001433071"/>
    </source>
</evidence>
<dbReference type="Gene3D" id="3.40.50.1110">
    <property type="entry name" value="SGNH hydrolase"/>
    <property type="match status" value="1"/>
</dbReference>
<dbReference type="RefSeq" id="WP_352557049.1">
    <property type="nucleotide sequence ID" value="NZ_JAMYQB010000004.1"/>
</dbReference>
<feature type="transmembrane region" description="Helical" evidence="8">
    <location>
        <begin position="261"/>
        <end position="279"/>
    </location>
</feature>
<dbReference type="InterPro" id="IPR036514">
    <property type="entry name" value="SGNH_hydro_sf"/>
</dbReference>
<keyword evidence="12" id="KW-1185">Reference proteome</keyword>
<evidence type="ECO:0000313" key="11">
    <source>
        <dbReference type="EMBL" id="MER9404005.1"/>
    </source>
</evidence>
<reference evidence="11 12" key="1">
    <citation type="journal article" date="2024" name="Proc. Natl. Acad. Sci. U.S.A.">
        <title>The evolutionary genomics of adaptation to stress in wild rhizobium bacteria.</title>
        <authorList>
            <person name="Kehlet-Delgado H."/>
            <person name="Montoya A.P."/>
            <person name="Jensen K.T."/>
            <person name="Wendlandt C.E."/>
            <person name="Dexheimer C."/>
            <person name="Roberts M."/>
            <person name="Torres Martinez L."/>
            <person name="Friesen M.L."/>
            <person name="Griffitts J.S."/>
            <person name="Porter S.S."/>
        </authorList>
    </citation>
    <scope>NUCLEOTIDE SEQUENCE [LARGE SCALE GENOMIC DNA]</scope>
    <source>
        <strain evidence="11 12">M0641</strain>
    </source>
</reference>
<feature type="transmembrane region" description="Helical" evidence="8">
    <location>
        <begin position="176"/>
        <end position="195"/>
    </location>
</feature>
<sequence>MTIDQERRFRPEIQGLRGLAVTLVVIFHLWPYLLPVGYIGVDVFFVISGYLITGLLAQMALRDGRVSVIEFYSRRIHRLLPAAILVLLVTLLGTLLFISKARWEETAKQILASALYVENWRLAHEAVSYLDADNLPTPVQHYWSLSIEEQFYIVWPVLMIGVIWLARRWRLSLRRCLATTLSVVFVASLVASIVLTKTDPAQAYFVSHTRLWELALGGLLVLGEHRFRLGAGTRRLMALAGIAGILASAFLFSAATPFPGVSALLPTLATVLVILAGGVQAGRFGGLDLWPLRFIGDRSYSIYLWHWPLITFFLGQGHSLTFASGVGLIAVTLALSDLSYRYVEQPYRQPRGGAWWKPLGYGTIAVLACVAASEGLLHFVTTQRTDITLIGTPAYPGPAALLAGAAVPDGMDLLPPLARLRRDVSSLFAAGCQQNLKGANPVGCVLGDPAGARTIVLVGDSHAAQWGPALNKIARDRKFKLVSFSKSACAFARAPTMSDGKPYPSCYEWREKVLAEILKLRPLAVVTSQSNAGSVPNDLMIEGLRDIWSRLTEAGSRIIVIRNTPLMAFEPGDCLSATPVKCFTKRSDAELNDVLALAAEGQKNVRVVDMTDAMCGPELCPAVVGNMIVWRDNGHLTATYSLALAPYLAPRLGL</sequence>
<comment type="caution">
    <text evidence="11">The sequence shown here is derived from an EMBL/GenBank/DDBJ whole genome shotgun (WGS) entry which is preliminary data.</text>
</comment>
<evidence type="ECO:0000256" key="1">
    <source>
        <dbReference type="ARBA" id="ARBA00004651"/>
    </source>
</evidence>
<evidence type="ECO:0000256" key="8">
    <source>
        <dbReference type="SAM" id="Phobius"/>
    </source>
</evidence>
<evidence type="ECO:0000256" key="3">
    <source>
        <dbReference type="ARBA" id="ARBA00022679"/>
    </source>
</evidence>
<evidence type="ECO:0000256" key="7">
    <source>
        <dbReference type="ARBA" id="ARBA00023315"/>
    </source>
</evidence>
<keyword evidence="6 8" id="KW-0472">Membrane</keyword>
<gene>
    <name evidence="11" type="ORF">NKI36_08065</name>
</gene>
<evidence type="ECO:0000256" key="2">
    <source>
        <dbReference type="ARBA" id="ARBA00022475"/>
    </source>
</evidence>
<dbReference type="PANTHER" id="PTHR23028">
    <property type="entry name" value="ACETYLTRANSFERASE"/>
    <property type="match status" value="1"/>
</dbReference>
<keyword evidence="4 8" id="KW-0812">Transmembrane</keyword>
<feature type="domain" description="Acyltransferase 3" evidence="9">
    <location>
        <begin position="12"/>
        <end position="340"/>
    </location>
</feature>
<feature type="transmembrane region" description="Helical" evidence="8">
    <location>
        <begin position="235"/>
        <end position="255"/>
    </location>
</feature>
<dbReference type="SUPFAM" id="SSF52266">
    <property type="entry name" value="SGNH hydrolase"/>
    <property type="match status" value="1"/>
</dbReference>
<evidence type="ECO:0000259" key="9">
    <source>
        <dbReference type="Pfam" id="PF01757"/>
    </source>
</evidence>
<proteinExistence type="predicted"/>
<accession>A0ABV1YW84</accession>
<keyword evidence="2" id="KW-1003">Cell membrane</keyword>
<evidence type="ECO:0000256" key="5">
    <source>
        <dbReference type="ARBA" id="ARBA00022989"/>
    </source>
</evidence>
<dbReference type="Proteomes" id="UP001433071">
    <property type="component" value="Unassembled WGS sequence"/>
</dbReference>